<sequence length="104" mass="11458">MVDYLLTTGELTLEKRGPALRGHTMPAVTCASIAGFLTDHTTLGRVSQATGLSFQRLRFELPKLSILPRPVPKATGHIYAKARLKDVILDSDLELSGPLNWDRM</sequence>
<organism evidence="1 2">
    <name type="scientific">Jannaschia seosinensis</name>
    <dbReference type="NCBI Taxonomy" id="313367"/>
    <lineage>
        <taxon>Bacteria</taxon>
        <taxon>Pseudomonadati</taxon>
        <taxon>Pseudomonadota</taxon>
        <taxon>Alphaproteobacteria</taxon>
        <taxon>Rhodobacterales</taxon>
        <taxon>Roseobacteraceae</taxon>
        <taxon>Jannaschia</taxon>
    </lineage>
</organism>
<dbReference type="Proteomes" id="UP000049455">
    <property type="component" value="Unassembled WGS sequence"/>
</dbReference>
<evidence type="ECO:0000313" key="2">
    <source>
        <dbReference type="Proteomes" id="UP000049455"/>
    </source>
</evidence>
<protein>
    <submittedName>
        <fullName evidence="1">Uncharacterized protein</fullName>
    </submittedName>
</protein>
<proteinExistence type="predicted"/>
<dbReference type="AlphaFoldDB" id="A0A0M7BFT7"/>
<reference evidence="1 2" key="1">
    <citation type="submission" date="2015-09" db="EMBL/GenBank/DDBJ databases">
        <authorList>
            <person name="Jackson K.R."/>
            <person name="Lunt B.L."/>
            <person name="Fisher J.N.B."/>
            <person name="Gardner A.V."/>
            <person name="Bailey M.E."/>
            <person name="Deus L.M."/>
            <person name="Earl A.S."/>
            <person name="Gibby P.D."/>
            <person name="Hartmann K.A."/>
            <person name="Liu J.E."/>
            <person name="Manci A.M."/>
            <person name="Nielsen D.A."/>
            <person name="Solomon M.B."/>
            <person name="Breakwell D.P."/>
            <person name="Burnett S.H."/>
            <person name="Grose J.H."/>
        </authorList>
    </citation>
    <scope>NUCLEOTIDE SEQUENCE [LARGE SCALE GENOMIC DNA]</scope>
    <source>
        <strain evidence="1 2">CECT 7799</strain>
    </source>
</reference>
<name>A0A0M7BFT7_9RHOB</name>
<accession>A0A0M7BFT7</accession>
<gene>
    <name evidence="1" type="ORF">JSE7799_03509</name>
</gene>
<dbReference type="EMBL" id="CYPR01000229">
    <property type="protein sequence ID" value="CUH40773.1"/>
    <property type="molecule type" value="Genomic_DNA"/>
</dbReference>
<evidence type="ECO:0000313" key="1">
    <source>
        <dbReference type="EMBL" id="CUH40773.1"/>
    </source>
</evidence>
<keyword evidence="2" id="KW-1185">Reference proteome</keyword>